<evidence type="ECO:0000313" key="3">
    <source>
        <dbReference type="Proteomes" id="UP000294576"/>
    </source>
</evidence>
<evidence type="ECO:0000313" key="2">
    <source>
        <dbReference type="EMBL" id="TCU15112.1"/>
    </source>
</evidence>
<feature type="transmembrane region" description="Helical" evidence="1">
    <location>
        <begin position="553"/>
        <end position="574"/>
    </location>
</feature>
<accession>A0A4R3Q746</accession>
<dbReference type="EMBL" id="SMBH01000007">
    <property type="protein sequence ID" value="TCU15112.1"/>
    <property type="molecule type" value="Genomic_DNA"/>
</dbReference>
<keyword evidence="1" id="KW-0812">Transmembrane</keyword>
<dbReference type="Proteomes" id="UP000294576">
    <property type="component" value="Unassembled WGS sequence"/>
</dbReference>
<protein>
    <submittedName>
        <fullName evidence="2">Uncharacterized protein</fullName>
    </submittedName>
</protein>
<feature type="transmembrane region" description="Helical" evidence="1">
    <location>
        <begin position="169"/>
        <end position="193"/>
    </location>
</feature>
<organism evidence="2 3">
    <name type="scientific">Rhizobium sullae</name>
    <name type="common">Rhizobium hedysari</name>
    <dbReference type="NCBI Taxonomy" id="50338"/>
    <lineage>
        <taxon>Bacteria</taxon>
        <taxon>Pseudomonadati</taxon>
        <taxon>Pseudomonadota</taxon>
        <taxon>Alphaproteobacteria</taxon>
        <taxon>Hyphomicrobiales</taxon>
        <taxon>Rhizobiaceae</taxon>
        <taxon>Rhizobium/Agrobacterium group</taxon>
        <taxon>Rhizobium</taxon>
    </lineage>
</organism>
<feature type="transmembrane region" description="Helical" evidence="1">
    <location>
        <begin position="76"/>
        <end position="95"/>
    </location>
</feature>
<gene>
    <name evidence="2" type="ORF">EV132_10711</name>
</gene>
<name>A0A4R3Q746_RHISU</name>
<comment type="caution">
    <text evidence="2">The sequence shown here is derived from an EMBL/GenBank/DDBJ whole genome shotgun (WGS) entry which is preliminary data.</text>
</comment>
<keyword evidence="1" id="KW-0472">Membrane</keyword>
<evidence type="ECO:0000256" key="1">
    <source>
        <dbReference type="SAM" id="Phobius"/>
    </source>
</evidence>
<dbReference type="AlphaFoldDB" id="A0A4R3Q746"/>
<reference evidence="2 3" key="1">
    <citation type="submission" date="2019-03" db="EMBL/GenBank/DDBJ databases">
        <title>Genomic Encyclopedia of Type Strains, Phase IV (KMG-V): Genome sequencing to study the core and pangenomes of soil and plant-associated prokaryotes.</title>
        <authorList>
            <person name="Whitman W."/>
        </authorList>
    </citation>
    <scope>NUCLEOTIDE SEQUENCE [LARGE SCALE GENOMIC DNA]</scope>
    <source>
        <strain evidence="2 3">Hc14</strain>
    </source>
</reference>
<sequence length="588" mass="63855">MFIPWLSWSLMLRTKVVFVPAVLALAMAIALILAAGPFLQDAMMGVLNGNSLSIYEAVHGTKIVQFPSLMNWLADALRPSYLLIGIVSAVCAVAARSPREMFTRVALSAFCGLELNDFIWSLTYGSIALEPLVEATVANLLGAAVLSILCVSGAEIAERVASAMTSVTLFGIFVGSSTLLLLGLLFTSALFYIGDFFFRPLPVRIDASIGAPLNAAFATRDEHISQDNHAFKLFPSRLDAPLITWSDPDSNISGDWQALSPGTKFAATIEILSGCLESTWVDEKIAPNAPYQAEDVKHISISFDKGASDFWLFDSDRGPAVLNLETVPASPFGIEKATTPDKLRLWQFIGDESKLVYRGSDDKLSFYIGKKILSSNDDVIETVPTSVRLEIDDKHYDISLVPLKPKPNDTIACKSLPTRKAVIGGATTLPGSALNVGIRITIDAEDLDGTIRKETSSLTTTGSSGWITLDGVDKQDFENADGGILSMFEAQGEVRLDVNGVAQTVRPIDRFIAEGIFGSLNYEDGRIRLYGTADALTKDLVRQNPTKFETAQILDLLTLVMPVAVLIGGLLMPFRRRLNSNVPFTWFV</sequence>
<proteinExistence type="predicted"/>
<keyword evidence="1" id="KW-1133">Transmembrane helix</keyword>